<evidence type="ECO:0000256" key="1">
    <source>
        <dbReference type="SAM" id="Phobius"/>
    </source>
</evidence>
<dbReference type="RefSeq" id="WP_313997081.1">
    <property type="nucleotide sequence ID" value="NZ_JASJOT010000008.1"/>
</dbReference>
<keyword evidence="3" id="KW-1185">Reference proteome</keyword>
<keyword evidence="1" id="KW-0472">Membrane</keyword>
<dbReference type="Proteomes" id="UP001228581">
    <property type="component" value="Unassembled WGS sequence"/>
</dbReference>
<name>A0ABT7CK97_9BACT</name>
<comment type="caution">
    <text evidence="2">The sequence shown here is derived from an EMBL/GenBank/DDBJ whole genome shotgun (WGS) entry which is preliminary data.</text>
</comment>
<reference evidence="2 3" key="1">
    <citation type="submission" date="2023-05" db="EMBL/GenBank/DDBJ databases">
        <authorList>
            <person name="Zhang X."/>
        </authorList>
    </citation>
    <scope>NUCLEOTIDE SEQUENCE [LARGE SCALE GENOMIC DNA]</scope>
    <source>
        <strain evidence="2 3">DM2B3-1</strain>
    </source>
</reference>
<evidence type="ECO:0000313" key="3">
    <source>
        <dbReference type="Proteomes" id="UP001228581"/>
    </source>
</evidence>
<sequence>MHKDSTLSYVTGTLSSIFGAALFGDIFYTCMMAMLGAVVGFITTELLHYLKKNYLKKLENNGESKR</sequence>
<proteinExistence type="predicted"/>
<keyword evidence="1" id="KW-1133">Transmembrane helix</keyword>
<gene>
    <name evidence="2" type="ORF">QNI19_14560</name>
</gene>
<keyword evidence="1" id="KW-0812">Transmembrane</keyword>
<evidence type="ECO:0008006" key="4">
    <source>
        <dbReference type="Google" id="ProtNLM"/>
    </source>
</evidence>
<dbReference type="EMBL" id="JASJOT010000008">
    <property type="protein sequence ID" value="MDJ1494162.1"/>
    <property type="molecule type" value="Genomic_DNA"/>
</dbReference>
<protein>
    <recommendedName>
        <fullName evidence="4">Lysis protein</fullName>
    </recommendedName>
</protein>
<evidence type="ECO:0000313" key="2">
    <source>
        <dbReference type="EMBL" id="MDJ1494162.1"/>
    </source>
</evidence>
<accession>A0ABT7CK97</accession>
<feature type="transmembrane region" description="Helical" evidence="1">
    <location>
        <begin position="26"/>
        <end position="47"/>
    </location>
</feature>
<organism evidence="2 3">
    <name type="scientific">Xanthocytophaga flava</name>
    <dbReference type="NCBI Taxonomy" id="3048013"/>
    <lineage>
        <taxon>Bacteria</taxon>
        <taxon>Pseudomonadati</taxon>
        <taxon>Bacteroidota</taxon>
        <taxon>Cytophagia</taxon>
        <taxon>Cytophagales</taxon>
        <taxon>Rhodocytophagaceae</taxon>
        <taxon>Xanthocytophaga</taxon>
    </lineage>
</organism>